<dbReference type="RefSeq" id="WP_192040359.1">
    <property type="nucleotide sequence ID" value="NZ_JACYWE010000013.1"/>
</dbReference>
<evidence type="ECO:0000313" key="8">
    <source>
        <dbReference type="Proteomes" id="UP000642993"/>
    </source>
</evidence>
<sequence>MGVEFSRESIEIFGVTLVGVNSTTLVKVAFSLLLIAVVLLVRRIVIALADRALPGVSRRGRFWKRQTILLITTIILAIGLVSIWATPGTDLGVMIGLITAGLAFALQKVITSLAAYFVILRGATFSVGDRITMGGVRGDVVRLGFLRTTVMEMGQPPTARGSTGESWVHSRQYTGRIVTVANSAIFDQPVFNYTREFPYLWEEISIPLPHDADREAVARVLRDAAHRHAVTDPGDVQRSLLRMRGRFLLEDTSTEPTVYCRIGADCLEMAVRFVTPIRGVRAISSAITSDVLDGLAEEGIQLLIVGPGA</sequence>
<protein>
    <submittedName>
        <fullName evidence="7">Mechanosensitive ion channel</fullName>
    </submittedName>
</protein>
<organism evidence="7 8">
    <name type="scientific">Lolliginicoccus lacisalsi</name>
    <dbReference type="NCBI Taxonomy" id="2742202"/>
    <lineage>
        <taxon>Bacteria</taxon>
        <taxon>Bacillati</taxon>
        <taxon>Actinomycetota</taxon>
        <taxon>Actinomycetes</taxon>
        <taxon>Mycobacteriales</taxon>
        <taxon>Hoyosellaceae</taxon>
        <taxon>Lolliginicoccus</taxon>
    </lineage>
</organism>
<accession>A0A927JEI8</accession>
<feature type="transmembrane region" description="Helical" evidence="5">
    <location>
        <begin position="91"/>
        <end position="120"/>
    </location>
</feature>
<dbReference type="InterPro" id="IPR010920">
    <property type="entry name" value="LSM_dom_sf"/>
</dbReference>
<dbReference type="Proteomes" id="UP000642993">
    <property type="component" value="Unassembled WGS sequence"/>
</dbReference>
<evidence type="ECO:0000313" key="7">
    <source>
        <dbReference type="EMBL" id="MBD8507893.1"/>
    </source>
</evidence>
<evidence type="ECO:0000259" key="6">
    <source>
        <dbReference type="Pfam" id="PF00924"/>
    </source>
</evidence>
<keyword evidence="3 5" id="KW-1133">Transmembrane helix</keyword>
<keyword evidence="4 5" id="KW-0472">Membrane</keyword>
<feature type="domain" description="Mechanosensitive ion channel MscS" evidence="6">
    <location>
        <begin position="109"/>
        <end position="152"/>
    </location>
</feature>
<reference evidence="7" key="1">
    <citation type="submission" date="2020-09" db="EMBL/GenBank/DDBJ databases">
        <title>Hoyosella lacisalsi sp. nov., a halotolerant actinobacterium isolated from soil of Lake Gudzhirganskoe.</title>
        <authorList>
            <person name="Yang Q."/>
            <person name="Guo P.Y."/>
            <person name="Liu S.W."/>
            <person name="Li F.N."/>
            <person name="Sun C.H."/>
        </authorList>
    </citation>
    <scope>NUCLEOTIDE SEQUENCE</scope>
    <source>
        <strain evidence="7">G463</strain>
    </source>
</reference>
<evidence type="ECO:0000256" key="4">
    <source>
        <dbReference type="ARBA" id="ARBA00023136"/>
    </source>
</evidence>
<dbReference type="InterPro" id="IPR023408">
    <property type="entry name" value="MscS_beta-dom_sf"/>
</dbReference>
<comment type="caution">
    <text evidence="7">The sequence shown here is derived from an EMBL/GenBank/DDBJ whole genome shotgun (WGS) entry which is preliminary data.</text>
</comment>
<gene>
    <name evidence="7" type="ORF">HT102_15495</name>
</gene>
<dbReference type="PANTHER" id="PTHR30566">
    <property type="entry name" value="YNAI-RELATED MECHANOSENSITIVE ION CHANNEL"/>
    <property type="match status" value="1"/>
</dbReference>
<dbReference type="GO" id="GO:0055085">
    <property type="term" value="P:transmembrane transport"/>
    <property type="evidence" value="ECO:0007669"/>
    <property type="project" value="InterPro"/>
</dbReference>
<dbReference type="InterPro" id="IPR006685">
    <property type="entry name" value="MscS_channel_2nd"/>
</dbReference>
<comment type="subcellular location">
    <subcellularLocation>
        <location evidence="1">Membrane</location>
    </subcellularLocation>
</comment>
<dbReference type="GO" id="GO:0016020">
    <property type="term" value="C:membrane"/>
    <property type="evidence" value="ECO:0007669"/>
    <property type="project" value="UniProtKB-SubCell"/>
</dbReference>
<dbReference type="Gene3D" id="2.30.30.60">
    <property type="match status" value="1"/>
</dbReference>
<dbReference type="EMBL" id="JACYWE010000013">
    <property type="protein sequence ID" value="MBD8507893.1"/>
    <property type="molecule type" value="Genomic_DNA"/>
</dbReference>
<dbReference type="AlphaFoldDB" id="A0A927JEI8"/>
<keyword evidence="2 5" id="KW-0812">Transmembrane</keyword>
<evidence type="ECO:0000256" key="5">
    <source>
        <dbReference type="SAM" id="Phobius"/>
    </source>
</evidence>
<name>A0A927JEI8_9ACTN</name>
<dbReference type="PANTHER" id="PTHR30566:SF5">
    <property type="entry name" value="MECHANOSENSITIVE ION CHANNEL PROTEIN 1, MITOCHONDRIAL-RELATED"/>
    <property type="match status" value="1"/>
</dbReference>
<dbReference type="SUPFAM" id="SSF50182">
    <property type="entry name" value="Sm-like ribonucleoproteins"/>
    <property type="match status" value="1"/>
</dbReference>
<dbReference type="Pfam" id="PF00924">
    <property type="entry name" value="MS_channel_2nd"/>
    <property type="match status" value="1"/>
</dbReference>
<feature type="transmembrane region" description="Helical" evidence="5">
    <location>
        <begin position="67"/>
        <end position="85"/>
    </location>
</feature>
<evidence type="ECO:0000256" key="3">
    <source>
        <dbReference type="ARBA" id="ARBA00022989"/>
    </source>
</evidence>
<keyword evidence="8" id="KW-1185">Reference proteome</keyword>
<proteinExistence type="predicted"/>
<evidence type="ECO:0000256" key="1">
    <source>
        <dbReference type="ARBA" id="ARBA00004370"/>
    </source>
</evidence>
<evidence type="ECO:0000256" key="2">
    <source>
        <dbReference type="ARBA" id="ARBA00022692"/>
    </source>
</evidence>
<feature type="transmembrane region" description="Helical" evidence="5">
    <location>
        <begin position="28"/>
        <end position="46"/>
    </location>
</feature>